<sequence>MKLNKVQLEAVTSIDKDVTLMAGAGTGKTRVLTSRFINIVKNNNDPKKILAITFTKKAAEEMLGRISKELVEENIDFEEKDLNIMTIHSFALEIVRNYSYLIGINPNFTILDDGKAGEMLENAVKASLNNIRDEKFKRYLIDFKTNPFEERKLFADLYGDFRNKNLDFSDILNRSLNFNKTSKSSDELFLLLDDFRKVSGNKFKKFYDDNIDEIKNTENLDLEILNSIEDNLGSASKYENKIKNIVDLIHELKKNFEIKNKEYYEIIIEILKEIDKNYSREKRDIKALDYDEIISYTHLILRDERFKKSLKDRYSYILVDEYQDTNEIQNEIINTFVDSNLFIVGDPKQSIYAFRGTDLKSYYSFSDKIKDRGISLVMNKNYRSDGKIINFINSTFENLIESYEEMDFDFESGGGVYQYDTEDNNEIADLVLDLLKKFDEKEIAILSRSNAQIDEISRILSLRNISFNKGERSLEEIEVLKVTKNILSTIYSPEEFLNTLALFNSPLLNFNFKDLVKILNLGIDKTSDLLDLKCEDANINKFINFLNELKEKSKVLLFDEMIEEIMNYFYDLKTLKKIDWEYLYKFKEIARDYLEEKQEDYRSFEKYLLTLSFDDLEEGINLLTIHKSKGLEFDAVIISHMDRGKKLGQVRKIIVDRELGLALKSDFSDYRYRTINEKLRAVDREEEKRVLYVAMTRAKKELILFGNLKKYKSDSYFDLLDRDIKIKDYEFSREKKEDIPKKKYAYLDLDLNFENRIREYYTVTDFLNFKRSPIDFYKKYFLGIDDYTLGQGKTQVMDPKNLGSIVHLFAQIHSNKDANKNNIDEYLKEIFEYYEEEIDEDKLNIARELSLNYLEMEEENIIDKELLFYYDLEGYLVKGFIDQVIKIDGEYYIVDLKTGDMDLDYIKSSYENQLVLYSAIYEKLYKVKVKAAYIFDLRGKNKIDIEINEEKSKLVMEEFLNYIKFIRSHTNYKDYLKC</sequence>
<dbReference type="EC" id="5.6.2.4" evidence="12"/>
<evidence type="ECO:0000256" key="3">
    <source>
        <dbReference type="ARBA" id="ARBA00022763"/>
    </source>
</evidence>
<keyword evidence="6" id="KW-0269">Exonuclease</keyword>
<keyword evidence="10" id="KW-0413">Isomerase</keyword>
<dbReference type="InterPro" id="IPR011335">
    <property type="entry name" value="Restrct_endonuc-II-like"/>
</dbReference>
<dbReference type="PROSITE" id="PS51198">
    <property type="entry name" value="UVRD_HELICASE_ATP_BIND"/>
    <property type="match status" value="1"/>
</dbReference>
<dbReference type="EMBL" id="JARBCY010000044">
    <property type="protein sequence ID" value="MEF3318280.1"/>
    <property type="molecule type" value="Genomic_DNA"/>
</dbReference>
<keyword evidence="3" id="KW-0227">DNA damage</keyword>
<dbReference type="Pfam" id="PF13361">
    <property type="entry name" value="UvrD_C"/>
    <property type="match status" value="1"/>
</dbReference>
<evidence type="ECO:0000259" key="16">
    <source>
        <dbReference type="PROSITE" id="PS51217"/>
    </source>
</evidence>
<protein>
    <recommendedName>
        <fullName evidence="12">DNA 3'-5' helicase</fullName>
        <ecNumber evidence="12">5.6.2.4</ecNumber>
    </recommendedName>
</protein>
<dbReference type="InterPro" id="IPR014016">
    <property type="entry name" value="UvrD-like_ATP-bd"/>
</dbReference>
<dbReference type="SUPFAM" id="SSF52980">
    <property type="entry name" value="Restriction endonuclease-like"/>
    <property type="match status" value="1"/>
</dbReference>
<evidence type="ECO:0000256" key="11">
    <source>
        <dbReference type="ARBA" id="ARBA00034617"/>
    </source>
</evidence>
<keyword evidence="18" id="KW-1185">Reference proteome</keyword>
<evidence type="ECO:0000256" key="5">
    <source>
        <dbReference type="ARBA" id="ARBA00022806"/>
    </source>
</evidence>
<gene>
    <name evidence="17" type="ORF">PV361_06160</name>
</gene>
<dbReference type="InterPro" id="IPR038726">
    <property type="entry name" value="PDDEXK_AddAB-type"/>
</dbReference>
<dbReference type="Gene3D" id="3.40.50.300">
    <property type="entry name" value="P-loop containing nucleotide triphosphate hydrolases"/>
    <property type="match status" value="3"/>
</dbReference>
<dbReference type="InterPro" id="IPR027417">
    <property type="entry name" value="P-loop_NTPase"/>
</dbReference>
<dbReference type="PANTHER" id="PTHR11070:SF67">
    <property type="entry name" value="DNA 3'-5' HELICASE"/>
    <property type="match status" value="1"/>
</dbReference>
<evidence type="ECO:0000256" key="12">
    <source>
        <dbReference type="ARBA" id="ARBA00034808"/>
    </source>
</evidence>
<name>A0ABU7XAH4_9FIRM</name>
<proteinExistence type="predicted"/>
<dbReference type="PROSITE" id="PS51217">
    <property type="entry name" value="UVRD_HELICASE_CTER"/>
    <property type="match status" value="1"/>
</dbReference>
<evidence type="ECO:0000313" key="17">
    <source>
        <dbReference type="EMBL" id="MEF3318280.1"/>
    </source>
</evidence>
<evidence type="ECO:0000256" key="13">
    <source>
        <dbReference type="ARBA" id="ARBA00048988"/>
    </source>
</evidence>
<dbReference type="CDD" id="cd17932">
    <property type="entry name" value="DEXQc_UvrD"/>
    <property type="match status" value="1"/>
</dbReference>
<evidence type="ECO:0000256" key="9">
    <source>
        <dbReference type="ARBA" id="ARBA00023204"/>
    </source>
</evidence>
<dbReference type="RefSeq" id="WP_332087389.1">
    <property type="nucleotide sequence ID" value="NZ_JARBCY010000044.1"/>
</dbReference>
<dbReference type="Proteomes" id="UP001328425">
    <property type="component" value="Unassembled WGS sequence"/>
</dbReference>
<evidence type="ECO:0000256" key="6">
    <source>
        <dbReference type="ARBA" id="ARBA00022839"/>
    </source>
</evidence>
<keyword evidence="5 14" id="KW-0347">Helicase</keyword>
<dbReference type="Gene3D" id="1.10.486.10">
    <property type="entry name" value="PCRA, domain 4"/>
    <property type="match status" value="1"/>
</dbReference>
<keyword evidence="2 14" id="KW-0547">Nucleotide-binding</keyword>
<dbReference type="InterPro" id="IPR011604">
    <property type="entry name" value="PDDEXK-like_dom_sf"/>
</dbReference>
<keyword evidence="4 14" id="KW-0378">Hydrolase</keyword>
<comment type="caution">
    <text evidence="17">The sequence shown here is derived from an EMBL/GenBank/DDBJ whole genome shotgun (WGS) entry which is preliminary data.</text>
</comment>
<evidence type="ECO:0000256" key="14">
    <source>
        <dbReference type="PROSITE-ProRule" id="PRU00560"/>
    </source>
</evidence>
<dbReference type="Gene3D" id="3.90.320.10">
    <property type="match status" value="1"/>
</dbReference>
<dbReference type="InterPro" id="IPR014017">
    <property type="entry name" value="DNA_helicase_UvrD-like_C"/>
</dbReference>
<evidence type="ECO:0000256" key="7">
    <source>
        <dbReference type="ARBA" id="ARBA00022840"/>
    </source>
</evidence>
<evidence type="ECO:0000256" key="8">
    <source>
        <dbReference type="ARBA" id="ARBA00023125"/>
    </source>
</evidence>
<keyword evidence="9" id="KW-0234">DNA repair</keyword>
<feature type="domain" description="UvrD-like helicase C-terminal" evidence="16">
    <location>
        <begin position="386"/>
        <end position="630"/>
    </location>
</feature>
<accession>A0ABU7XAH4</accession>
<dbReference type="PANTHER" id="PTHR11070">
    <property type="entry name" value="UVRD / RECB / PCRA DNA HELICASE FAMILY MEMBER"/>
    <property type="match status" value="1"/>
</dbReference>
<keyword evidence="1" id="KW-0540">Nuclease</keyword>
<comment type="catalytic activity">
    <reaction evidence="13">
        <text>ATP + H2O = ADP + phosphate + H(+)</text>
        <dbReference type="Rhea" id="RHEA:13065"/>
        <dbReference type="ChEBI" id="CHEBI:15377"/>
        <dbReference type="ChEBI" id="CHEBI:15378"/>
        <dbReference type="ChEBI" id="CHEBI:30616"/>
        <dbReference type="ChEBI" id="CHEBI:43474"/>
        <dbReference type="ChEBI" id="CHEBI:456216"/>
        <dbReference type="EC" id="5.6.2.4"/>
    </reaction>
</comment>
<evidence type="ECO:0000256" key="1">
    <source>
        <dbReference type="ARBA" id="ARBA00022722"/>
    </source>
</evidence>
<evidence type="ECO:0000259" key="15">
    <source>
        <dbReference type="PROSITE" id="PS51198"/>
    </source>
</evidence>
<dbReference type="SUPFAM" id="SSF52540">
    <property type="entry name" value="P-loop containing nucleoside triphosphate hydrolases"/>
    <property type="match status" value="1"/>
</dbReference>
<comment type="catalytic activity">
    <reaction evidence="11">
        <text>Couples ATP hydrolysis with the unwinding of duplex DNA by translocating in the 3'-5' direction.</text>
        <dbReference type="EC" id="5.6.2.4"/>
    </reaction>
</comment>
<evidence type="ECO:0000256" key="2">
    <source>
        <dbReference type="ARBA" id="ARBA00022741"/>
    </source>
</evidence>
<dbReference type="InterPro" id="IPR000212">
    <property type="entry name" value="DNA_helicase_UvrD/REP"/>
</dbReference>
<reference evidence="17 18" key="1">
    <citation type="submission" date="2022-11" db="EMBL/GenBank/DDBJ databases">
        <title>The First Case of Preauricular Fistular Abscess Caused by Peptoniphilus grossensis.</title>
        <authorList>
            <person name="Byun J.-H."/>
        </authorList>
    </citation>
    <scope>NUCLEOTIDE SEQUENCE [LARGE SCALE GENOMIC DNA]</scope>
    <source>
        <strain evidence="17 18">GYB008</strain>
    </source>
</reference>
<evidence type="ECO:0000256" key="10">
    <source>
        <dbReference type="ARBA" id="ARBA00023235"/>
    </source>
</evidence>
<keyword evidence="8" id="KW-0238">DNA-binding</keyword>
<evidence type="ECO:0000313" key="18">
    <source>
        <dbReference type="Proteomes" id="UP001328425"/>
    </source>
</evidence>
<keyword evidence="7 14" id="KW-0067">ATP-binding</keyword>
<dbReference type="Pfam" id="PF12705">
    <property type="entry name" value="PDDEXK_1"/>
    <property type="match status" value="1"/>
</dbReference>
<evidence type="ECO:0000256" key="4">
    <source>
        <dbReference type="ARBA" id="ARBA00022801"/>
    </source>
</evidence>
<feature type="domain" description="UvrD-like helicase ATP-binding" evidence="15">
    <location>
        <begin position="1"/>
        <end position="385"/>
    </location>
</feature>
<organism evidence="17 18">
    <name type="scientific">Peptoniphilus grossensis</name>
    <dbReference type="NCBI Taxonomy" id="1465756"/>
    <lineage>
        <taxon>Bacteria</taxon>
        <taxon>Bacillati</taxon>
        <taxon>Bacillota</taxon>
        <taxon>Tissierellia</taxon>
        <taxon>Tissierellales</taxon>
        <taxon>Peptoniphilaceae</taxon>
        <taxon>Peptoniphilus</taxon>
    </lineage>
</organism>
<feature type="binding site" evidence="14">
    <location>
        <begin position="22"/>
        <end position="29"/>
    </location>
    <ligand>
        <name>ATP</name>
        <dbReference type="ChEBI" id="CHEBI:30616"/>
    </ligand>
</feature>
<dbReference type="Pfam" id="PF00580">
    <property type="entry name" value="UvrD-helicase"/>
    <property type="match status" value="1"/>
</dbReference>